<evidence type="ECO:0000256" key="2">
    <source>
        <dbReference type="SAM" id="Phobius"/>
    </source>
</evidence>
<evidence type="ECO:0000313" key="3">
    <source>
        <dbReference type="EMBL" id="KAG6971144.1"/>
    </source>
</evidence>
<dbReference type="OrthoDB" id="120203at2759"/>
<keyword evidence="2" id="KW-1133">Transmembrane helix</keyword>
<reference evidence="3" key="1">
    <citation type="submission" date="2021-01" db="EMBL/GenBank/DDBJ databases">
        <title>Phytophthora aleatoria, a newly-described species from Pinus radiata is distinct from Phytophthora cactorum isolates based on comparative genomics.</title>
        <authorList>
            <person name="Mcdougal R."/>
            <person name="Panda P."/>
            <person name="Williams N."/>
            <person name="Studholme D.J."/>
        </authorList>
    </citation>
    <scope>NUCLEOTIDE SEQUENCE</scope>
    <source>
        <strain evidence="3">NZFS 3830</strain>
    </source>
</reference>
<dbReference type="VEuPathDB" id="FungiDB:PC110_g8403"/>
<evidence type="ECO:0000256" key="1">
    <source>
        <dbReference type="SAM" id="MobiDB-lite"/>
    </source>
</evidence>
<name>A0A8T1UVR8_9STRA</name>
<keyword evidence="2" id="KW-0472">Membrane</keyword>
<proteinExistence type="predicted"/>
<feature type="region of interest" description="Disordered" evidence="1">
    <location>
        <begin position="218"/>
        <end position="291"/>
    </location>
</feature>
<dbReference type="AlphaFoldDB" id="A0A8T1UVR8"/>
<comment type="caution">
    <text evidence="3">The sequence shown here is derived from an EMBL/GenBank/DDBJ whole genome shotgun (WGS) entry which is preliminary data.</text>
</comment>
<gene>
    <name evidence="3" type="ORF">JG687_00002197</name>
</gene>
<evidence type="ECO:0000313" key="4">
    <source>
        <dbReference type="Proteomes" id="UP000688947"/>
    </source>
</evidence>
<sequence>MLRDDDELQRLHRLKILQRIFMVLMLLICVTSDYFLLQHKAPALTEMEKLELALQNVVAESDESGEEVNNSDEEEGARLLTLNTKEPSGTQATTPTLAMTRLSAMFAFVAAAGATFNYVDASCLRQHVPGRDLTTMDASESGSTEFLSDEPDAVGDRFLAEVEANIDGSSFLGGNDDSGEGGLVDRILAQDVTSSEGSTDLVDQSQDGSGLHLHVEVESSVDGPPALASLESSKEVDEESNDGVIASEDTEDDSEDGLGTPYQPGTIKPAPIDSSTSASQGFDKASLSWWK</sequence>
<feature type="transmembrane region" description="Helical" evidence="2">
    <location>
        <begin position="20"/>
        <end position="37"/>
    </location>
</feature>
<dbReference type="VEuPathDB" id="FungiDB:PC110_g8404"/>
<dbReference type="Proteomes" id="UP000688947">
    <property type="component" value="Unassembled WGS sequence"/>
</dbReference>
<evidence type="ECO:0008006" key="5">
    <source>
        <dbReference type="Google" id="ProtNLM"/>
    </source>
</evidence>
<dbReference type="EMBL" id="JAENGZ010000058">
    <property type="protein sequence ID" value="KAG6971144.1"/>
    <property type="molecule type" value="Genomic_DNA"/>
</dbReference>
<protein>
    <recommendedName>
        <fullName evidence="5">Transmembrane protein</fullName>
    </recommendedName>
</protein>
<accession>A0A8T1UVR8</accession>
<organism evidence="3 4">
    <name type="scientific">Phytophthora cactorum</name>
    <dbReference type="NCBI Taxonomy" id="29920"/>
    <lineage>
        <taxon>Eukaryota</taxon>
        <taxon>Sar</taxon>
        <taxon>Stramenopiles</taxon>
        <taxon>Oomycota</taxon>
        <taxon>Peronosporomycetes</taxon>
        <taxon>Peronosporales</taxon>
        <taxon>Peronosporaceae</taxon>
        <taxon>Phytophthora</taxon>
    </lineage>
</organism>
<keyword evidence="2" id="KW-0812">Transmembrane</keyword>